<evidence type="ECO:0000313" key="2">
    <source>
        <dbReference type="Proteomes" id="UP000092713"/>
    </source>
</evidence>
<protein>
    <submittedName>
        <fullName evidence="1">Uncharacterized protein</fullName>
    </submittedName>
</protein>
<dbReference type="OrthoDB" id="26870at2"/>
<dbReference type="RefSeq" id="WP_065306100.1">
    <property type="nucleotide sequence ID" value="NZ_LOCQ01000035.1"/>
</dbReference>
<comment type="caution">
    <text evidence="1">The sequence shown here is derived from an EMBL/GenBank/DDBJ whole genome shotgun (WGS) entry which is preliminary data.</text>
</comment>
<keyword evidence="2" id="KW-1185">Reference proteome</keyword>
<dbReference type="STRING" id="1747903.ASR47_102814"/>
<organism evidence="1 2">
    <name type="scientific">Janthinobacterium psychrotolerans</name>
    <dbReference type="NCBI Taxonomy" id="1747903"/>
    <lineage>
        <taxon>Bacteria</taxon>
        <taxon>Pseudomonadati</taxon>
        <taxon>Pseudomonadota</taxon>
        <taxon>Betaproteobacteria</taxon>
        <taxon>Burkholderiales</taxon>
        <taxon>Oxalobacteraceae</taxon>
        <taxon>Janthinobacterium</taxon>
    </lineage>
</organism>
<proteinExistence type="predicted"/>
<dbReference type="EMBL" id="LOCQ01000035">
    <property type="protein sequence ID" value="OBV41308.1"/>
    <property type="molecule type" value="Genomic_DNA"/>
</dbReference>
<gene>
    <name evidence="1" type="ORF">ASR47_102814</name>
</gene>
<reference evidence="1 2" key="1">
    <citation type="submission" date="2016-04" db="EMBL/GenBank/DDBJ databases">
        <title>Draft genome sequence of Janthinobacterium psychrotolerans sp. nov., isolated from freshwater sediments in Denmark.</title>
        <authorList>
            <person name="Gong X."/>
            <person name="Skrivergaard S."/>
            <person name="Korsgaard B.S."/>
            <person name="Schreiber L."/>
            <person name="Marshall I.P."/>
            <person name="Finster K."/>
            <person name="Schramm A."/>
        </authorList>
    </citation>
    <scope>NUCLEOTIDE SEQUENCE [LARGE SCALE GENOMIC DNA]</scope>
    <source>
        <strain evidence="1 2">S3-2</strain>
    </source>
</reference>
<sequence>MAHPSFDIISQLLEADPGALTSALPRFREEVWSMPVWARGEQVAVANNQTATTLQLAEREGDELPLLPAYLNEAEAAAGLASGSYVCVPFRFLLLFAESTRLDVALMDGEQLLAISHDGLMHLRDSAVLGNEGVPVTAEEVGQLAQAVERFAAQARAYCASHADIASLHLSLVSMTGVKPMLMGWLSGGRDEHGLALELLSRQFLQPSWRCRVFDSLPGEGRLGEALTALPAVYERQASQGWFGKMKQKLRAPAVQIIQLDVC</sequence>
<name>A0A1A7CAH4_9BURK</name>
<dbReference type="PATRIC" id="fig|1747903.4.peg.4987"/>
<dbReference type="AlphaFoldDB" id="A0A1A7CAH4"/>
<dbReference type="Proteomes" id="UP000092713">
    <property type="component" value="Unassembled WGS sequence"/>
</dbReference>
<evidence type="ECO:0000313" key="1">
    <source>
        <dbReference type="EMBL" id="OBV41308.1"/>
    </source>
</evidence>
<accession>A0A1A7CAH4</accession>